<reference evidence="1 2" key="1">
    <citation type="journal article" date="2018" name="Mol. Plant">
        <title>The genome of Artemisia annua provides insight into the evolution of Asteraceae family and artemisinin biosynthesis.</title>
        <authorList>
            <person name="Shen Q."/>
            <person name="Zhang L."/>
            <person name="Liao Z."/>
            <person name="Wang S."/>
            <person name="Yan T."/>
            <person name="Shi P."/>
            <person name="Liu M."/>
            <person name="Fu X."/>
            <person name="Pan Q."/>
            <person name="Wang Y."/>
            <person name="Lv Z."/>
            <person name="Lu X."/>
            <person name="Zhang F."/>
            <person name="Jiang W."/>
            <person name="Ma Y."/>
            <person name="Chen M."/>
            <person name="Hao X."/>
            <person name="Li L."/>
            <person name="Tang Y."/>
            <person name="Lv G."/>
            <person name="Zhou Y."/>
            <person name="Sun X."/>
            <person name="Brodelius P.E."/>
            <person name="Rose J.K.C."/>
            <person name="Tang K."/>
        </authorList>
    </citation>
    <scope>NUCLEOTIDE SEQUENCE [LARGE SCALE GENOMIC DNA]</scope>
    <source>
        <strain evidence="2">cv. Huhao1</strain>
        <tissue evidence="1">Leaf</tissue>
    </source>
</reference>
<sequence>MTPKLLIFGFYCIEGELESGIVPDSMKSVCEYARKVEQCERMRTDLLKTSYAEQNIGEDIASLKRGACLLKYGHRGKPNFCPFRLSNLEGSA</sequence>
<evidence type="ECO:0000313" key="1">
    <source>
        <dbReference type="EMBL" id="PWA93882.1"/>
    </source>
</evidence>
<gene>
    <name evidence="1" type="ORF">CTI12_AA065360</name>
</gene>
<comment type="caution">
    <text evidence="1">The sequence shown here is derived from an EMBL/GenBank/DDBJ whole genome shotgun (WGS) entry which is preliminary data.</text>
</comment>
<keyword evidence="2" id="KW-1185">Reference proteome</keyword>
<protein>
    <submittedName>
        <fullName evidence="1">Uncharacterized protein</fullName>
    </submittedName>
</protein>
<name>A0A2U1Q7I3_ARTAN</name>
<dbReference type="EMBL" id="PKPP01000349">
    <property type="protein sequence ID" value="PWA93882.1"/>
    <property type="molecule type" value="Genomic_DNA"/>
</dbReference>
<dbReference type="Proteomes" id="UP000245207">
    <property type="component" value="Unassembled WGS sequence"/>
</dbReference>
<dbReference type="OrthoDB" id="1748512at2759"/>
<proteinExistence type="predicted"/>
<dbReference type="AlphaFoldDB" id="A0A2U1Q7I3"/>
<evidence type="ECO:0000313" key="2">
    <source>
        <dbReference type="Proteomes" id="UP000245207"/>
    </source>
</evidence>
<dbReference type="STRING" id="35608.A0A2U1Q7I3"/>
<accession>A0A2U1Q7I3</accession>
<organism evidence="1 2">
    <name type="scientific">Artemisia annua</name>
    <name type="common">Sweet wormwood</name>
    <dbReference type="NCBI Taxonomy" id="35608"/>
    <lineage>
        <taxon>Eukaryota</taxon>
        <taxon>Viridiplantae</taxon>
        <taxon>Streptophyta</taxon>
        <taxon>Embryophyta</taxon>
        <taxon>Tracheophyta</taxon>
        <taxon>Spermatophyta</taxon>
        <taxon>Magnoliopsida</taxon>
        <taxon>eudicotyledons</taxon>
        <taxon>Gunneridae</taxon>
        <taxon>Pentapetalae</taxon>
        <taxon>asterids</taxon>
        <taxon>campanulids</taxon>
        <taxon>Asterales</taxon>
        <taxon>Asteraceae</taxon>
        <taxon>Asteroideae</taxon>
        <taxon>Anthemideae</taxon>
        <taxon>Artemisiinae</taxon>
        <taxon>Artemisia</taxon>
    </lineage>
</organism>